<dbReference type="Pfam" id="PF01823">
    <property type="entry name" value="MACPF"/>
    <property type="match status" value="1"/>
</dbReference>
<dbReference type="VEuPathDB" id="FungiDB:RhiirA1_541632"/>
<sequence length="725" mass="83763">MSVGDVGIIEDLTVVIDDKTPVSIELEPNETNEKLTKICEKLKNNSLIQMDDSLLFAKKVNNMLALIAIEDEERRTLRNTLNAIEKILYLKYLDEKVNVYTNNSQEPASIRLNLKNSLSEIRQILKKNTLVKMDDTLMFVNKSNENTFAKIAIEDEDKIELKYIIKNLGEKKTLYLRKDLGTKWRYLSNKHKLRYGFNDRFRVVDEPALEIKDCIIKEIGRSHKGETKIDSKDSFDSEECWHLATDVELQSFAKLGISTGNSNTKSSTNEASLTLKFIEHEKVSLTFTIEPTTKFIEAVEEAIKSKNSMKLKEVTDRFGQFIPKEVIFGGKVYLNESIITKKMSKKNTNKGDLKVGVLGNQATFQVSHSESVSNENSSEYSDFRLFGGDQHSSNESEWAKSLEDFKKWSCIKFNPISIFESLSNKLQKEILALTGKIIHHSTTNIIPTFGLDKYNINKPKDFELRIPEYILINDEKADYSIFTAVGDTDEMRKDFFNCQILWPKNGKPKLLIHCIQKEFKKRKCNLKIRWMIIGNNINFNFNSPDFNYQLKVNKDEFNESDSQNKLLDLKCSSSLCFGMPVLEELNDSNNFLTIGHHFFSYGNNKNIKSYIFSYSLKKKHYVNLPRFNFHTLIIPNHYNSNDYGMSDFKSGLFSFKPDPSKYPLKYLSSYYIGQYIPYPGLLKQKHNEVKIKHMGVCNQRDCICKTKEISGNCRYAYFDPPDTKI</sequence>
<proteinExistence type="predicted"/>
<protein>
    <recommendedName>
        <fullName evidence="5">MACPF domain-containing protein</fullName>
    </recommendedName>
</protein>
<dbReference type="InterPro" id="IPR020864">
    <property type="entry name" value="MACPF"/>
</dbReference>
<gene>
    <name evidence="3" type="ORF">RhiirA4_514655</name>
</gene>
<evidence type="ECO:0000313" key="3">
    <source>
        <dbReference type="EMBL" id="PKY44725.1"/>
    </source>
</evidence>
<accession>A0A2I1GDM6</accession>
<reference evidence="3 4" key="1">
    <citation type="submission" date="2015-10" db="EMBL/GenBank/DDBJ databases">
        <title>Genome analyses suggest a sexual origin of heterokaryosis in a supposedly ancient asexual fungus.</title>
        <authorList>
            <person name="Ropars J."/>
            <person name="Sedzielewska K."/>
            <person name="Noel J."/>
            <person name="Charron P."/>
            <person name="Farinelli L."/>
            <person name="Marton T."/>
            <person name="Kruger M."/>
            <person name="Pelin A."/>
            <person name="Brachmann A."/>
            <person name="Corradi N."/>
        </authorList>
    </citation>
    <scope>NUCLEOTIDE SEQUENCE [LARGE SCALE GENOMIC DNA]</scope>
    <source>
        <strain evidence="3 4">A4</strain>
    </source>
</reference>
<comment type="caution">
    <text evidence="3">The sequence shown here is derived from an EMBL/GenBank/DDBJ whole genome shotgun (WGS) entry which is preliminary data.</text>
</comment>
<dbReference type="VEuPathDB" id="FungiDB:FUN_014194"/>
<name>A0A2I1GDM6_9GLOM</name>
<keyword evidence="4" id="KW-1185">Reference proteome</keyword>
<evidence type="ECO:0000259" key="2">
    <source>
        <dbReference type="Pfam" id="PF24209"/>
    </source>
</evidence>
<organism evidence="3 4">
    <name type="scientific">Rhizophagus irregularis</name>
    <dbReference type="NCBI Taxonomy" id="588596"/>
    <lineage>
        <taxon>Eukaryota</taxon>
        <taxon>Fungi</taxon>
        <taxon>Fungi incertae sedis</taxon>
        <taxon>Mucoromycota</taxon>
        <taxon>Glomeromycotina</taxon>
        <taxon>Glomeromycetes</taxon>
        <taxon>Glomerales</taxon>
        <taxon>Glomeraceae</taxon>
        <taxon>Rhizophagus</taxon>
    </lineage>
</organism>
<evidence type="ECO:0000259" key="1">
    <source>
        <dbReference type="Pfam" id="PF01823"/>
    </source>
</evidence>
<feature type="domain" description="MACPF" evidence="1">
    <location>
        <begin position="258"/>
        <end position="421"/>
    </location>
</feature>
<dbReference type="InterPro" id="IPR055854">
    <property type="entry name" value="DUF7431"/>
</dbReference>
<evidence type="ECO:0008006" key="5">
    <source>
        <dbReference type="Google" id="ProtNLM"/>
    </source>
</evidence>
<dbReference type="Pfam" id="PF24209">
    <property type="entry name" value="DUF7431"/>
    <property type="match status" value="1"/>
</dbReference>
<evidence type="ECO:0000313" key="4">
    <source>
        <dbReference type="Proteomes" id="UP000234323"/>
    </source>
</evidence>
<dbReference type="EMBL" id="LLXI01000342">
    <property type="protein sequence ID" value="PKY44725.1"/>
    <property type="molecule type" value="Genomic_DNA"/>
</dbReference>
<feature type="domain" description="DUF7431" evidence="2">
    <location>
        <begin position="453"/>
        <end position="702"/>
    </location>
</feature>
<dbReference type="Proteomes" id="UP000234323">
    <property type="component" value="Unassembled WGS sequence"/>
</dbReference>
<dbReference type="AlphaFoldDB" id="A0A2I1GDM6"/>